<dbReference type="AlphaFoldDB" id="A0A9Q2ZSE6"/>
<dbReference type="Pfam" id="PF13439">
    <property type="entry name" value="Glyco_transf_4"/>
    <property type="match status" value="1"/>
</dbReference>
<feature type="domain" description="Glycosyltransferase subfamily 4-like N-terminal" evidence="2">
    <location>
        <begin position="18"/>
        <end position="196"/>
    </location>
</feature>
<organism evidence="3 4">
    <name type="scientific">Enterobacter hormaechei subsp. hoffmannii</name>
    <dbReference type="NCBI Taxonomy" id="1812934"/>
    <lineage>
        <taxon>Bacteria</taxon>
        <taxon>Pseudomonadati</taxon>
        <taxon>Pseudomonadota</taxon>
        <taxon>Gammaproteobacteria</taxon>
        <taxon>Enterobacterales</taxon>
        <taxon>Enterobacteriaceae</taxon>
        <taxon>Enterobacter</taxon>
        <taxon>Enterobacter cloacae complex</taxon>
    </lineage>
</organism>
<dbReference type="InterPro" id="IPR028098">
    <property type="entry name" value="Glyco_trans_4-like_N"/>
</dbReference>
<dbReference type="InterPro" id="IPR001296">
    <property type="entry name" value="Glyco_trans_1"/>
</dbReference>
<evidence type="ECO:0000313" key="4">
    <source>
        <dbReference type="Proteomes" id="UP000742934"/>
    </source>
</evidence>
<comment type="caution">
    <text evidence="3">The sequence shown here is derived from an EMBL/GenBank/DDBJ whole genome shotgun (WGS) entry which is preliminary data.</text>
</comment>
<dbReference type="Pfam" id="PF00534">
    <property type="entry name" value="Glycos_transf_1"/>
    <property type="match status" value="1"/>
</dbReference>
<dbReference type="Gene3D" id="3.40.50.2000">
    <property type="entry name" value="Glycogen Phosphorylase B"/>
    <property type="match status" value="2"/>
</dbReference>
<dbReference type="CDD" id="cd03801">
    <property type="entry name" value="GT4_PimA-like"/>
    <property type="match status" value="1"/>
</dbReference>
<evidence type="ECO:0000313" key="3">
    <source>
        <dbReference type="EMBL" id="MBT1776212.1"/>
    </source>
</evidence>
<dbReference type="PANTHER" id="PTHR45947:SF3">
    <property type="entry name" value="SULFOQUINOVOSYL TRANSFERASE SQD2"/>
    <property type="match status" value="1"/>
</dbReference>
<dbReference type="GO" id="GO:0016757">
    <property type="term" value="F:glycosyltransferase activity"/>
    <property type="evidence" value="ECO:0007669"/>
    <property type="project" value="InterPro"/>
</dbReference>
<dbReference type="SUPFAM" id="SSF53756">
    <property type="entry name" value="UDP-Glycosyltransferase/glycogen phosphorylase"/>
    <property type="match status" value="1"/>
</dbReference>
<evidence type="ECO:0000259" key="2">
    <source>
        <dbReference type="Pfam" id="PF13439"/>
    </source>
</evidence>
<gene>
    <name evidence="3" type="ORF">KK080_05180</name>
</gene>
<proteinExistence type="predicted"/>
<sequence length="394" mass="44362">MKHNILIVCRSLPIHTLGGMELITLDLVSELAKNSNNDVTVLTTDIEPEKKQQNENFAVSYVAGSPSGKYSRYWWSRSSLEARKIILEKNIDSVISVSSGAYEIVKLKKEFPNVKFIFQAHGTSLGEIVSKFRSKNIKSIIGSVRNFSWIVKDILSYNRFDKIVAVGGHVYKQLTSGILSHFFEKNKCVCINNGVDNALFGYDENRRLLKRSEHDIETNIKVFLSVSRLHKQKGVLSAIKLFNEYRNLNKHSFLIIVGDGPHRKQIQEYVHSLGIADSVLLVGNKTRVQISEYLSASDCLLFLSDRIEVGLTLNMLEALTSGLPIVVGNNFKTTIDNPGALNNLIFSTNVNEIDCKIQEGLEKRSSFVTNDYSLSTMANKYQTLLDRMMSNKSQ</sequence>
<protein>
    <submittedName>
        <fullName evidence="3">Glycosyltransferase family 4 protein</fullName>
    </submittedName>
</protein>
<evidence type="ECO:0000259" key="1">
    <source>
        <dbReference type="Pfam" id="PF00534"/>
    </source>
</evidence>
<accession>A0A9Q2ZSE6</accession>
<reference evidence="3" key="1">
    <citation type="submission" date="2021-05" db="EMBL/GenBank/DDBJ databases">
        <title>The batch submission of Enterobacter spp. strains.</title>
        <authorList>
            <person name="Wei L."/>
            <person name="Wang C."/>
            <person name="Feng Y."/>
            <person name="Zong Z."/>
        </authorList>
    </citation>
    <scope>NUCLEOTIDE SEQUENCE</scope>
    <source>
        <strain evidence="3">090086</strain>
    </source>
</reference>
<feature type="domain" description="Glycosyl transferase family 1" evidence="1">
    <location>
        <begin position="210"/>
        <end position="330"/>
    </location>
</feature>
<dbReference type="PANTHER" id="PTHR45947">
    <property type="entry name" value="SULFOQUINOVOSYL TRANSFERASE SQD2"/>
    <property type="match status" value="1"/>
</dbReference>
<dbReference type="InterPro" id="IPR050194">
    <property type="entry name" value="Glycosyltransferase_grp1"/>
</dbReference>
<dbReference type="EMBL" id="JAHEVK010000004">
    <property type="protein sequence ID" value="MBT1776212.1"/>
    <property type="molecule type" value="Genomic_DNA"/>
</dbReference>
<name>A0A9Q2ZSE6_9ENTR</name>
<dbReference type="Proteomes" id="UP000742934">
    <property type="component" value="Unassembled WGS sequence"/>
</dbReference>